<comment type="caution">
    <text evidence="3">The sequence shown here is derived from an EMBL/GenBank/DDBJ whole genome shotgun (WGS) entry which is preliminary data.</text>
</comment>
<organism evidence="3 4">
    <name type="scientific">Sediminitomix flava</name>
    <dbReference type="NCBI Taxonomy" id="379075"/>
    <lineage>
        <taxon>Bacteria</taxon>
        <taxon>Pseudomonadati</taxon>
        <taxon>Bacteroidota</taxon>
        <taxon>Cytophagia</taxon>
        <taxon>Cytophagales</taxon>
        <taxon>Flammeovirgaceae</taxon>
        <taxon>Sediminitomix</taxon>
    </lineage>
</organism>
<evidence type="ECO:0000313" key="4">
    <source>
        <dbReference type="Proteomes" id="UP000245535"/>
    </source>
</evidence>
<feature type="signal peptide" evidence="2">
    <location>
        <begin position="1"/>
        <end position="23"/>
    </location>
</feature>
<protein>
    <recommendedName>
        <fullName evidence="5">Ezrin/radixin/moesin family protein</fullName>
    </recommendedName>
</protein>
<feature type="coiled-coil region" evidence="1">
    <location>
        <begin position="48"/>
        <end position="110"/>
    </location>
</feature>
<gene>
    <name evidence="3" type="ORF">BC781_1011029</name>
</gene>
<accession>A0A315ZIL0</accession>
<feature type="chain" id="PRO_5016443413" description="Ezrin/radixin/moesin family protein" evidence="2">
    <location>
        <begin position="24"/>
        <end position="208"/>
    </location>
</feature>
<keyword evidence="4" id="KW-1185">Reference proteome</keyword>
<evidence type="ECO:0000256" key="1">
    <source>
        <dbReference type="SAM" id="Coils"/>
    </source>
</evidence>
<evidence type="ECO:0000313" key="3">
    <source>
        <dbReference type="EMBL" id="PWJ44658.1"/>
    </source>
</evidence>
<dbReference type="Proteomes" id="UP000245535">
    <property type="component" value="Unassembled WGS sequence"/>
</dbReference>
<dbReference type="RefSeq" id="WP_211323667.1">
    <property type="nucleotide sequence ID" value="NZ_QGDO01000001.1"/>
</dbReference>
<dbReference type="SUPFAM" id="SSF161270">
    <property type="entry name" value="PspA lactotransferrin-binding region"/>
    <property type="match status" value="1"/>
</dbReference>
<name>A0A315ZIL0_SEDFL</name>
<dbReference type="AlphaFoldDB" id="A0A315ZIL0"/>
<proteinExistence type="predicted"/>
<evidence type="ECO:0000256" key="2">
    <source>
        <dbReference type="SAM" id="SignalP"/>
    </source>
</evidence>
<sequence length="208" mass="23915">MKHILIVLTLFVGVAFTSTTAYSQSKKEKKAEIKKWKKKLKSMDPLKLRDMTEELNSLKGQVSGLKSEISNLEKKNSQLETQVKSKDSDLSDLRAKLAKAQDEAKASVSAGDNWDTGIVYKVQVGAFRNKNLSKYQDQGSFWVEDKDGVKKYTIANFRDYEEADAFKKYMREMGVKDAWIVAYEDNIRKDIKDVLKTTKAKDKQRERR</sequence>
<keyword evidence="1" id="KW-0175">Coiled coil</keyword>
<keyword evidence="2" id="KW-0732">Signal</keyword>
<dbReference type="Gene3D" id="1.20.5.340">
    <property type="match status" value="1"/>
</dbReference>
<dbReference type="EMBL" id="QGDO01000001">
    <property type="protein sequence ID" value="PWJ44658.1"/>
    <property type="molecule type" value="Genomic_DNA"/>
</dbReference>
<evidence type="ECO:0008006" key="5">
    <source>
        <dbReference type="Google" id="ProtNLM"/>
    </source>
</evidence>
<reference evidence="3 4" key="1">
    <citation type="submission" date="2018-03" db="EMBL/GenBank/DDBJ databases">
        <title>Genomic Encyclopedia of Archaeal and Bacterial Type Strains, Phase II (KMG-II): from individual species to whole genera.</title>
        <authorList>
            <person name="Goeker M."/>
        </authorList>
    </citation>
    <scope>NUCLEOTIDE SEQUENCE [LARGE SCALE GENOMIC DNA]</scope>
    <source>
        <strain evidence="3 4">DSM 28229</strain>
    </source>
</reference>